<sequence length="338" mass="39060">MRVGFNPHKDKPLEKSHYIHQVIVPVYIPHAEGYFKDSFTVLQHCLNSLIQSVHSKTMITVVNNGSSKEVVHYLNQLFEAQKIQELIHTENLGKINAILKGVTGNNIELVTISDADVLFLKDWQKETVSVFNHFPQAGVVGIVPQIRMFEYFSGNLIFDHWFSSNLKFTPLQNPEAFKKFYYSIGWGEDYNPDYLKWTLTLDQNKARAVVGSGHFVATYKKELFGEIKTYLGFKLGADTERYLDEKPLSKGLWRLTTVDNYAYHMGNVAEDWMAETIQNNAVAEVPVVTLQPSSRSYVPNTFSFFIKNRLFTKLFDKKWVRRYFYKAKGLPKEVAQNY</sequence>
<keyword evidence="3" id="KW-1185">Reference proteome</keyword>
<dbReference type="Proteomes" id="UP001230035">
    <property type="component" value="Unassembled WGS sequence"/>
</dbReference>
<dbReference type="SUPFAM" id="SSF53448">
    <property type="entry name" value="Nucleotide-diphospho-sugar transferases"/>
    <property type="match status" value="1"/>
</dbReference>
<reference evidence="2 3" key="1">
    <citation type="submission" date="2023-05" db="EMBL/GenBank/DDBJ databases">
        <title>Flavobacterium sedimenti sp. nov., isolated from the sediment.</title>
        <authorList>
            <person name="Wu N."/>
        </authorList>
    </citation>
    <scope>NUCLEOTIDE SEQUENCE [LARGE SCALE GENOMIC DNA]</scope>
    <source>
        <strain evidence="2 3">YZ-48</strain>
    </source>
</reference>
<dbReference type="GO" id="GO:0016757">
    <property type="term" value="F:glycosyltransferase activity"/>
    <property type="evidence" value="ECO:0007669"/>
    <property type="project" value="UniProtKB-KW"/>
</dbReference>
<dbReference type="RefSeq" id="WP_283239350.1">
    <property type="nucleotide sequence ID" value="NZ_JASGBP010000005.1"/>
</dbReference>
<dbReference type="InterPro" id="IPR001173">
    <property type="entry name" value="Glyco_trans_2-like"/>
</dbReference>
<feature type="domain" description="Glycosyltransferase 2-like" evidence="1">
    <location>
        <begin position="40"/>
        <end position="159"/>
    </location>
</feature>
<evidence type="ECO:0000259" key="1">
    <source>
        <dbReference type="Pfam" id="PF00535"/>
    </source>
</evidence>
<accession>A0ABT6XRG9</accession>
<evidence type="ECO:0000313" key="3">
    <source>
        <dbReference type="Proteomes" id="UP001230035"/>
    </source>
</evidence>
<evidence type="ECO:0000313" key="2">
    <source>
        <dbReference type="EMBL" id="MDI9257675.1"/>
    </source>
</evidence>
<dbReference type="EMBL" id="JASGBP010000005">
    <property type="protein sequence ID" value="MDI9257675.1"/>
    <property type="molecule type" value="Genomic_DNA"/>
</dbReference>
<dbReference type="InterPro" id="IPR029044">
    <property type="entry name" value="Nucleotide-diphossugar_trans"/>
</dbReference>
<protein>
    <submittedName>
        <fullName evidence="2">Glycosyltransferase family A protein</fullName>
        <ecNumber evidence="2">2.4.-.-</ecNumber>
    </submittedName>
</protein>
<gene>
    <name evidence="2" type="ORF">QHT84_09645</name>
</gene>
<dbReference type="EC" id="2.4.-.-" evidence="2"/>
<dbReference type="Gene3D" id="3.90.550.10">
    <property type="entry name" value="Spore Coat Polysaccharide Biosynthesis Protein SpsA, Chain A"/>
    <property type="match status" value="1"/>
</dbReference>
<organism evidence="2 3">
    <name type="scientific">Flavobacterium sedimenticola</name>
    <dbReference type="NCBI Taxonomy" id="3043286"/>
    <lineage>
        <taxon>Bacteria</taxon>
        <taxon>Pseudomonadati</taxon>
        <taxon>Bacteroidota</taxon>
        <taxon>Flavobacteriia</taxon>
        <taxon>Flavobacteriales</taxon>
        <taxon>Flavobacteriaceae</taxon>
        <taxon>Flavobacterium</taxon>
    </lineage>
</organism>
<proteinExistence type="predicted"/>
<comment type="caution">
    <text evidence="2">The sequence shown here is derived from an EMBL/GenBank/DDBJ whole genome shotgun (WGS) entry which is preliminary data.</text>
</comment>
<dbReference type="CDD" id="cd00761">
    <property type="entry name" value="Glyco_tranf_GTA_type"/>
    <property type="match status" value="1"/>
</dbReference>
<name>A0ABT6XRG9_9FLAO</name>
<dbReference type="Pfam" id="PF00535">
    <property type="entry name" value="Glycos_transf_2"/>
    <property type="match status" value="1"/>
</dbReference>
<keyword evidence="2" id="KW-0808">Transferase</keyword>
<keyword evidence="2" id="KW-0328">Glycosyltransferase</keyword>